<gene>
    <name evidence="2" type="ORF">J437_LFUL001308</name>
</gene>
<keyword evidence="3" id="KW-1185">Reference proteome</keyword>
<dbReference type="OrthoDB" id="6359887at2759"/>
<protein>
    <submittedName>
        <fullName evidence="2">Uncharacterized protein</fullName>
    </submittedName>
</protein>
<proteinExistence type="predicted"/>
<comment type="caution">
    <text evidence="2">The sequence shown here is derived from an EMBL/GenBank/DDBJ whole genome shotgun (WGS) entry which is preliminary data.</text>
</comment>
<sequence>MERKEKKERELKATDERGKKALAKELIRRDFDQLMLRLDGLARKERLVRGLVEPYLPVDMYMSESRCAAKAEKRQRNLDTVFEGILYSNGVEETQKVAETHSPLSIEKASVPEGWLPILSETPPEILNVGLQSNDTTNLSIENATDEENPSNENISFKEASISLPPSALSKEKIPGDSRRAVLHKEDFIKDSNPPMTLPSRGSTSSRSEDVQDSVHAGTQVPISSGTTPPIEVVKVPDIVKTADKDAHCSSDEKQEFTPRREACIQTEDFTNKNESSSGMVKNTIVLREESDSSSQDSSVKIEEVQVVLRFNDSSLPSTEESGISTAALKIEKKKK</sequence>
<dbReference type="AlphaFoldDB" id="A0A8K0JYV1"/>
<organism evidence="2 3">
    <name type="scientific">Ladona fulva</name>
    <name type="common">Scarce chaser dragonfly</name>
    <name type="synonym">Libellula fulva</name>
    <dbReference type="NCBI Taxonomy" id="123851"/>
    <lineage>
        <taxon>Eukaryota</taxon>
        <taxon>Metazoa</taxon>
        <taxon>Ecdysozoa</taxon>
        <taxon>Arthropoda</taxon>
        <taxon>Hexapoda</taxon>
        <taxon>Insecta</taxon>
        <taxon>Pterygota</taxon>
        <taxon>Palaeoptera</taxon>
        <taxon>Odonata</taxon>
        <taxon>Epiprocta</taxon>
        <taxon>Anisoptera</taxon>
        <taxon>Libelluloidea</taxon>
        <taxon>Libellulidae</taxon>
        <taxon>Ladona</taxon>
    </lineage>
</organism>
<dbReference type="EMBL" id="KZ308228">
    <property type="protein sequence ID" value="KAG8225181.1"/>
    <property type="molecule type" value="Genomic_DNA"/>
</dbReference>
<evidence type="ECO:0000313" key="2">
    <source>
        <dbReference type="EMBL" id="KAG8225181.1"/>
    </source>
</evidence>
<evidence type="ECO:0000313" key="3">
    <source>
        <dbReference type="Proteomes" id="UP000792457"/>
    </source>
</evidence>
<reference evidence="2" key="1">
    <citation type="submission" date="2013-04" db="EMBL/GenBank/DDBJ databases">
        <authorList>
            <person name="Qu J."/>
            <person name="Murali S.C."/>
            <person name="Bandaranaike D."/>
            <person name="Bellair M."/>
            <person name="Blankenburg K."/>
            <person name="Chao H."/>
            <person name="Dinh H."/>
            <person name="Doddapaneni H."/>
            <person name="Downs B."/>
            <person name="Dugan-Rocha S."/>
            <person name="Elkadiri S."/>
            <person name="Gnanaolivu R.D."/>
            <person name="Hernandez B."/>
            <person name="Javaid M."/>
            <person name="Jayaseelan J.C."/>
            <person name="Lee S."/>
            <person name="Li M."/>
            <person name="Ming W."/>
            <person name="Munidasa M."/>
            <person name="Muniz J."/>
            <person name="Nguyen L."/>
            <person name="Ongeri F."/>
            <person name="Osuji N."/>
            <person name="Pu L.-L."/>
            <person name="Puazo M."/>
            <person name="Qu C."/>
            <person name="Quiroz J."/>
            <person name="Raj R."/>
            <person name="Weissenberger G."/>
            <person name="Xin Y."/>
            <person name="Zou X."/>
            <person name="Han Y."/>
            <person name="Richards S."/>
            <person name="Worley K."/>
            <person name="Muzny D."/>
            <person name="Gibbs R."/>
        </authorList>
    </citation>
    <scope>NUCLEOTIDE SEQUENCE</scope>
    <source>
        <strain evidence="2">Sampled in the wild</strain>
    </source>
</reference>
<evidence type="ECO:0000256" key="1">
    <source>
        <dbReference type="SAM" id="MobiDB-lite"/>
    </source>
</evidence>
<name>A0A8K0JYV1_LADFU</name>
<accession>A0A8K0JYV1</accession>
<dbReference type="Proteomes" id="UP000792457">
    <property type="component" value="Unassembled WGS sequence"/>
</dbReference>
<feature type="region of interest" description="Disordered" evidence="1">
    <location>
        <begin position="186"/>
        <end position="232"/>
    </location>
</feature>
<feature type="non-terminal residue" evidence="2">
    <location>
        <position position="1"/>
    </location>
</feature>
<reference evidence="2" key="2">
    <citation type="submission" date="2017-10" db="EMBL/GenBank/DDBJ databases">
        <title>Ladona fulva Genome sequencing and assembly.</title>
        <authorList>
            <person name="Murali S."/>
            <person name="Richards S."/>
            <person name="Bandaranaike D."/>
            <person name="Bellair M."/>
            <person name="Blankenburg K."/>
            <person name="Chao H."/>
            <person name="Dinh H."/>
            <person name="Doddapaneni H."/>
            <person name="Dugan-Rocha S."/>
            <person name="Elkadiri S."/>
            <person name="Gnanaolivu R."/>
            <person name="Hernandez B."/>
            <person name="Skinner E."/>
            <person name="Javaid M."/>
            <person name="Lee S."/>
            <person name="Li M."/>
            <person name="Ming W."/>
            <person name="Munidasa M."/>
            <person name="Muniz J."/>
            <person name="Nguyen L."/>
            <person name="Hughes D."/>
            <person name="Osuji N."/>
            <person name="Pu L.-L."/>
            <person name="Puazo M."/>
            <person name="Qu C."/>
            <person name="Quiroz J."/>
            <person name="Raj R."/>
            <person name="Weissenberger G."/>
            <person name="Xin Y."/>
            <person name="Zou X."/>
            <person name="Han Y."/>
            <person name="Worley K."/>
            <person name="Muzny D."/>
            <person name="Gibbs R."/>
        </authorList>
    </citation>
    <scope>NUCLEOTIDE SEQUENCE</scope>
    <source>
        <strain evidence="2">Sampled in the wild</strain>
    </source>
</reference>